<dbReference type="InterPro" id="IPR023796">
    <property type="entry name" value="Serpin_dom"/>
</dbReference>
<dbReference type="InterPro" id="IPR036186">
    <property type="entry name" value="Serpin_sf"/>
</dbReference>
<evidence type="ECO:0000313" key="5">
    <source>
        <dbReference type="Proteomes" id="UP000031668"/>
    </source>
</evidence>
<accession>A0A0C2IR79</accession>
<organism evidence="4 5">
    <name type="scientific">Thelohanellus kitauei</name>
    <name type="common">Myxosporean</name>
    <dbReference type="NCBI Taxonomy" id="669202"/>
    <lineage>
        <taxon>Eukaryota</taxon>
        <taxon>Metazoa</taxon>
        <taxon>Cnidaria</taxon>
        <taxon>Myxozoa</taxon>
        <taxon>Myxosporea</taxon>
        <taxon>Bivalvulida</taxon>
        <taxon>Platysporina</taxon>
        <taxon>Myxobolidae</taxon>
        <taxon>Thelohanellus</taxon>
    </lineage>
</organism>
<feature type="domain" description="Serpin" evidence="3">
    <location>
        <begin position="11"/>
        <end position="371"/>
    </location>
</feature>
<name>A0A0C2IR79_THEKT</name>
<dbReference type="InterPro" id="IPR000215">
    <property type="entry name" value="Serpin_fam"/>
</dbReference>
<dbReference type="OrthoDB" id="5966977at2759"/>
<dbReference type="InterPro" id="IPR023795">
    <property type="entry name" value="Serpin_CS"/>
</dbReference>
<dbReference type="InterPro" id="IPR042185">
    <property type="entry name" value="Serpin_sf_2"/>
</dbReference>
<dbReference type="InterPro" id="IPR042178">
    <property type="entry name" value="Serpin_sf_1"/>
</dbReference>
<dbReference type="Gene3D" id="3.30.497.10">
    <property type="entry name" value="Antithrombin, subunit I, domain 2"/>
    <property type="match status" value="1"/>
</dbReference>
<dbReference type="CDD" id="cd00172">
    <property type="entry name" value="serpin"/>
    <property type="match status" value="1"/>
</dbReference>
<sequence length="374" mass="43539">MIVELINKFSHKFLNKILLNFNVTDNIAFGGPSLYILLGAISVATRGRVQEQIYSLLNYGFYGLSDPKNPTHTDSAERWLYYRRSIEFLLESNSVLYHSTRITPYYTGITKRVFNIESNLIDFQTSGHLVNKWVERKTHGLCGDLLIGPWRTPSQFEVMMVFINAFIFHEDWARPFEKLPHPEIFVDDKGRKLSVTMMVQKGIYRYFEENINAFQFIFIPFAKKDLFAAIFLPRETVNLKSFIKDFNWNSVFRFFQYSQLHNVRVKIPKLKILSRLNIAETLQNFEIQAPFHAMISDFSGMTNQRGFIANLTQVSNFIVDESGPRDYNPNLNKGPEIKSNETIFDANRPFLFLVYSSYLRLILLTVVVTNPNAE</sequence>
<evidence type="ECO:0000259" key="3">
    <source>
        <dbReference type="SMART" id="SM00093"/>
    </source>
</evidence>
<dbReference type="OMA" id="RHDHSKI"/>
<keyword evidence="5" id="KW-1185">Reference proteome</keyword>
<dbReference type="GO" id="GO:0004867">
    <property type="term" value="F:serine-type endopeptidase inhibitor activity"/>
    <property type="evidence" value="ECO:0007669"/>
    <property type="project" value="InterPro"/>
</dbReference>
<comment type="caution">
    <text evidence="4">The sequence shown here is derived from an EMBL/GenBank/DDBJ whole genome shotgun (WGS) entry which is preliminary data.</text>
</comment>
<dbReference type="PANTHER" id="PTHR11461:SF211">
    <property type="entry name" value="GH10112P-RELATED"/>
    <property type="match status" value="1"/>
</dbReference>
<gene>
    <name evidence="4" type="ORF">RF11_01944</name>
</gene>
<dbReference type="EMBL" id="JWZT01002990">
    <property type="protein sequence ID" value="KII67944.1"/>
    <property type="molecule type" value="Genomic_DNA"/>
</dbReference>
<dbReference type="Proteomes" id="UP000031668">
    <property type="component" value="Unassembled WGS sequence"/>
</dbReference>
<evidence type="ECO:0000256" key="1">
    <source>
        <dbReference type="ARBA" id="ARBA00009500"/>
    </source>
</evidence>
<dbReference type="SUPFAM" id="SSF56574">
    <property type="entry name" value="Serpins"/>
    <property type="match status" value="1"/>
</dbReference>
<evidence type="ECO:0000313" key="4">
    <source>
        <dbReference type="EMBL" id="KII67944.1"/>
    </source>
</evidence>
<dbReference type="Gene3D" id="2.30.39.10">
    <property type="entry name" value="Alpha-1-antitrypsin, domain 1"/>
    <property type="match status" value="1"/>
</dbReference>
<dbReference type="AlphaFoldDB" id="A0A0C2IR79"/>
<evidence type="ECO:0000256" key="2">
    <source>
        <dbReference type="RuleBase" id="RU000411"/>
    </source>
</evidence>
<reference evidence="4 5" key="1">
    <citation type="journal article" date="2014" name="Genome Biol. Evol.">
        <title>The genome of the myxosporean Thelohanellus kitauei shows adaptations to nutrient acquisition within its fish host.</title>
        <authorList>
            <person name="Yang Y."/>
            <person name="Xiong J."/>
            <person name="Zhou Z."/>
            <person name="Huo F."/>
            <person name="Miao W."/>
            <person name="Ran C."/>
            <person name="Liu Y."/>
            <person name="Zhang J."/>
            <person name="Feng J."/>
            <person name="Wang M."/>
            <person name="Wang M."/>
            <person name="Wang L."/>
            <person name="Yao B."/>
        </authorList>
    </citation>
    <scope>NUCLEOTIDE SEQUENCE [LARGE SCALE GENOMIC DNA]</scope>
    <source>
        <strain evidence="4">Wuqing</strain>
    </source>
</reference>
<proteinExistence type="inferred from homology"/>
<dbReference type="SMART" id="SM00093">
    <property type="entry name" value="SERPIN"/>
    <property type="match status" value="1"/>
</dbReference>
<dbReference type="PANTHER" id="PTHR11461">
    <property type="entry name" value="SERINE PROTEASE INHIBITOR, SERPIN"/>
    <property type="match status" value="1"/>
</dbReference>
<protein>
    <submittedName>
        <fullName evidence="4">Serpin I2</fullName>
    </submittedName>
</protein>
<dbReference type="Pfam" id="PF00079">
    <property type="entry name" value="Serpin"/>
    <property type="match status" value="1"/>
</dbReference>
<dbReference type="GO" id="GO:0005615">
    <property type="term" value="C:extracellular space"/>
    <property type="evidence" value="ECO:0007669"/>
    <property type="project" value="InterPro"/>
</dbReference>
<dbReference type="PROSITE" id="PS00284">
    <property type="entry name" value="SERPIN"/>
    <property type="match status" value="1"/>
</dbReference>
<comment type="similarity">
    <text evidence="1 2">Belongs to the serpin family.</text>
</comment>